<feature type="compositionally biased region" description="Polar residues" evidence="1">
    <location>
        <begin position="29"/>
        <end position="39"/>
    </location>
</feature>
<dbReference type="AlphaFoldDB" id="A0AAN9UWT8"/>
<evidence type="ECO:0000313" key="3">
    <source>
        <dbReference type="Proteomes" id="UP001320420"/>
    </source>
</evidence>
<sequence length="409" mass="43239">MRSIPAASAIERAKPPSKEDALSDRLKSLRNQIGSSSEQLPPASPGSEACQPHTHRSDAIPPSAAAAQPQASGTGGNSKADHGATRSPTTGTQQGHEDDVQLEPLLDTDDQTLEELLAELGSDQAWLDEVAAEGEEGEEQEHRRVTALLEELGKASLTDAPRPESAKRRSDSDGDGDSDSDDDSEGGQMAREASDVLAKALDEVELEGNRQPAPSDPTSSTPLPAGDTTKGGRTPTNSHSAEPQGQPDQASSFKLPGVPSQLQDQPSVHDDDGDLSETDANFEASIAARMAALKVSSPSSDPMLPLPSVPASDVNALGLPGAPTFSPHDRPVPGLIRRPGRLGGFTDEDQRSWCIVCLEDGAIRCLGCDAGDGDGGDVYCARCWKEMHVGPRAGYEERGHRWEKYVRVR</sequence>
<proteinExistence type="predicted"/>
<evidence type="ECO:0008006" key="4">
    <source>
        <dbReference type="Google" id="ProtNLM"/>
    </source>
</evidence>
<name>A0AAN9UWT8_9PEZI</name>
<reference evidence="2 3" key="1">
    <citation type="submission" date="2024-02" db="EMBL/GenBank/DDBJ databases">
        <title>De novo assembly and annotation of 12 fungi associated with fruit tree decline syndrome in Ontario, Canada.</title>
        <authorList>
            <person name="Sulman M."/>
            <person name="Ellouze W."/>
            <person name="Ilyukhin E."/>
        </authorList>
    </citation>
    <scope>NUCLEOTIDE SEQUENCE [LARGE SCALE GENOMIC DNA]</scope>
    <source>
        <strain evidence="2 3">M11/M66-122</strain>
    </source>
</reference>
<comment type="caution">
    <text evidence="2">The sequence shown here is derived from an EMBL/GenBank/DDBJ whole genome shotgun (WGS) entry which is preliminary data.</text>
</comment>
<protein>
    <recommendedName>
        <fullName evidence="4">Abscission/NoCut checkpoint regulator</fullName>
    </recommendedName>
</protein>
<feature type="compositionally biased region" description="Acidic residues" evidence="1">
    <location>
        <begin position="173"/>
        <end position="185"/>
    </location>
</feature>
<feature type="compositionally biased region" description="Basic and acidic residues" evidence="1">
    <location>
        <begin position="11"/>
        <end position="27"/>
    </location>
</feature>
<accession>A0AAN9UWT8</accession>
<gene>
    <name evidence="2" type="ORF">SLS62_000961</name>
</gene>
<dbReference type="Proteomes" id="UP001320420">
    <property type="component" value="Unassembled WGS sequence"/>
</dbReference>
<feature type="region of interest" description="Disordered" evidence="1">
    <location>
        <begin position="1"/>
        <end position="111"/>
    </location>
</feature>
<dbReference type="SUPFAM" id="SSF57845">
    <property type="entry name" value="B-box zinc-binding domain"/>
    <property type="match status" value="1"/>
</dbReference>
<feature type="compositionally biased region" description="Acidic residues" evidence="1">
    <location>
        <begin position="130"/>
        <end position="139"/>
    </location>
</feature>
<organism evidence="2 3">
    <name type="scientific">Diatrype stigma</name>
    <dbReference type="NCBI Taxonomy" id="117547"/>
    <lineage>
        <taxon>Eukaryota</taxon>
        <taxon>Fungi</taxon>
        <taxon>Dikarya</taxon>
        <taxon>Ascomycota</taxon>
        <taxon>Pezizomycotina</taxon>
        <taxon>Sordariomycetes</taxon>
        <taxon>Xylariomycetidae</taxon>
        <taxon>Xylariales</taxon>
        <taxon>Diatrypaceae</taxon>
        <taxon>Diatrype</taxon>
    </lineage>
</organism>
<feature type="compositionally biased region" description="Basic and acidic residues" evidence="1">
    <location>
        <begin position="161"/>
        <end position="172"/>
    </location>
</feature>
<feature type="compositionally biased region" description="Polar residues" evidence="1">
    <location>
        <begin position="234"/>
        <end position="252"/>
    </location>
</feature>
<dbReference type="PANTHER" id="PTHR46603">
    <property type="entry name" value="ABSCISSION/NOCUT CHECKPOINT REGULATOR"/>
    <property type="match status" value="1"/>
</dbReference>
<dbReference type="PANTHER" id="PTHR46603:SF1">
    <property type="entry name" value="ABSCISSION_NOCUT CHECKPOINT REGULATOR"/>
    <property type="match status" value="1"/>
</dbReference>
<keyword evidence="3" id="KW-1185">Reference proteome</keyword>
<evidence type="ECO:0000313" key="2">
    <source>
        <dbReference type="EMBL" id="KAK7756945.1"/>
    </source>
</evidence>
<evidence type="ECO:0000256" key="1">
    <source>
        <dbReference type="SAM" id="MobiDB-lite"/>
    </source>
</evidence>
<dbReference type="EMBL" id="JAKJXP020000004">
    <property type="protein sequence ID" value="KAK7756945.1"/>
    <property type="molecule type" value="Genomic_DNA"/>
</dbReference>
<feature type="region of interest" description="Disordered" evidence="1">
    <location>
        <begin position="130"/>
        <end position="277"/>
    </location>
</feature>
<feature type="compositionally biased region" description="Low complexity" evidence="1">
    <location>
        <begin position="61"/>
        <end position="72"/>
    </location>
</feature>